<comment type="catalytic activity">
    <reaction evidence="1 7">
        <text>3-dehydroquinate = 3-dehydroshikimate + H2O</text>
        <dbReference type="Rhea" id="RHEA:21096"/>
        <dbReference type="ChEBI" id="CHEBI:15377"/>
        <dbReference type="ChEBI" id="CHEBI:16630"/>
        <dbReference type="ChEBI" id="CHEBI:32364"/>
        <dbReference type="EC" id="4.2.1.10"/>
    </reaction>
</comment>
<name>A0A538TMG3_UNCEI</name>
<evidence type="ECO:0000256" key="1">
    <source>
        <dbReference type="ARBA" id="ARBA00001864"/>
    </source>
</evidence>
<evidence type="ECO:0000256" key="5">
    <source>
        <dbReference type="ARBA" id="ARBA00012060"/>
    </source>
</evidence>
<dbReference type="InterPro" id="IPR001874">
    <property type="entry name" value="DHquinase_II"/>
</dbReference>
<comment type="subunit">
    <text evidence="4 7">Homododecamer.</text>
</comment>
<dbReference type="NCBIfam" id="NF003807">
    <property type="entry name" value="PRK05395.1-4"/>
    <property type="match status" value="1"/>
</dbReference>
<dbReference type="CDD" id="cd00466">
    <property type="entry name" value="DHQase_II"/>
    <property type="match status" value="1"/>
</dbReference>
<dbReference type="GO" id="GO:0008652">
    <property type="term" value="P:amino acid biosynthetic process"/>
    <property type="evidence" value="ECO:0007669"/>
    <property type="project" value="UniProtKB-KW"/>
</dbReference>
<evidence type="ECO:0000256" key="7">
    <source>
        <dbReference type="HAMAP-Rule" id="MF_00169"/>
    </source>
</evidence>
<dbReference type="GO" id="GO:0009073">
    <property type="term" value="P:aromatic amino acid family biosynthetic process"/>
    <property type="evidence" value="ECO:0007669"/>
    <property type="project" value="UniProtKB-KW"/>
</dbReference>
<feature type="binding site" evidence="7 9">
    <location>
        <position position="88"/>
    </location>
    <ligand>
        <name>substrate</name>
    </ligand>
</feature>
<evidence type="ECO:0000256" key="9">
    <source>
        <dbReference type="PIRSR" id="PIRSR001399-2"/>
    </source>
</evidence>
<dbReference type="SUPFAM" id="SSF52304">
    <property type="entry name" value="Type II 3-dehydroquinate dehydratase"/>
    <property type="match status" value="1"/>
</dbReference>
<organism evidence="11 12">
    <name type="scientific">Eiseniibacteriota bacterium</name>
    <dbReference type="NCBI Taxonomy" id="2212470"/>
    <lineage>
        <taxon>Bacteria</taxon>
        <taxon>Candidatus Eiseniibacteriota</taxon>
    </lineage>
</organism>
<keyword evidence="7" id="KW-0057">Aromatic amino acid biosynthesis</keyword>
<evidence type="ECO:0000313" key="12">
    <source>
        <dbReference type="Proteomes" id="UP000317691"/>
    </source>
</evidence>
<evidence type="ECO:0000313" key="11">
    <source>
        <dbReference type="EMBL" id="TMQ64812.1"/>
    </source>
</evidence>
<keyword evidence="7" id="KW-0028">Amino-acid biosynthesis</keyword>
<dbReference type="GO" id="GO:0009423">
    <property type="term" value="P:chorismate biosynthetic process"/>
    <property type="evidence" value="ECO:0007669"/>
    <property type="project" value="UniProtKB-UniRule"/>
</dbReference>
<dbReference type="InterPro" id="IPR036441">
    <property type="entry name" value="DHquinase_II_sf"/>
</dbReference>
<dbReference type="GO" id="GO:0003855">
    <property type="term" value="F:3-dehydroquinate dehydratase activity"/>
    <property type="evidence" value="ECO:0007669"/>
    <property type="project" value="UniProtKB-UniRule"/>
</dbReference>
<evidence type="ECO:0000256" key="4">
    <source>
        <dbReference type="ARBA" id="ARBA00011193"/>
    </source>
</evidence>
<evidence type="ECO:0000256" key="8">
    <source>
        <dbReference type="PIRSR" id="PIRSR001399-1"/>
    </source>
</evidence>
<protein>
    <recommendedName>
        <fullName evidence="5 7">3-dehydroquinate dehydratase</fullName>
        <shortName evidence="7">3-dehydroquinase</shortName>
        <ecNumber evidence="5 7">4.2.1.10</ecNumber>
    </recommendedName>
    <alternativeName>
        <fullName evidence="7">Type II DHQase</fullName>
    </alternativeName>
</protein>
<dbReference type="EMBL" id="VBOZ01000017">
    <property type="protein sequence ID" value="TMQ64812.1"/>
    <property type="molecule type" value="Genomic_DNA"/>
</dbReference>
<evidence type="ECO:0000256" key="10">
    <source>
        <dbReference type="PIRSR" id="PIRSR001399-3"/>
    </source>
</evidence>
<feature type="active site" description="Proton acceptor" evidence="7 8">
    <location>
        <position position="24"/>
    </location>
</feature>
<dbReference type="PROSITE" id="PS01029">
    <property type="entry name" value="DEHYDROQUINASE_II"/>
    <property type="match status" value="1"/>
</dbReference>
<dbReference type="PANTHER" id="PTHR21272:SF3">
    <property type="entry name" value="CATABOLIC 3-DEHYDROQUINASE"/>
    <property type="match status" value="1"/>
</dbReference>
<evidence type="ECO:0000256" key="2">
    <source>
        <dbReference type="ARBA" id="ARBA00004902"/>
    </source>
</evidence>
<dbReference type="PIRSF" id="PIRSF001399">
    <property type="entry name" value="DHquinase_II"/>
    <property type="match status" value="1"/>
</dbReference>
<feature type="site" description="Transition state stabilizer" evidence="7 10">
    <location>
        <position position="19"/>
    </location>
</feature>
<dbReference type="GO" id="GO:0019631">
    <property type="term" value="P:quinate catabolic process"/>
    <property type="evidence" value="ECO:0007669"/>
    <property type="project" value="TreeGrafter"/>
</dbReference>
<comment type="function">
    <text evidence="7">Catalyzes a trans-dehydration via an enolate intermediate.</text>
</comment>
<dbReference type="AlphaFoldDB" id="A0A538TMG3"/>
<sequence length="154" mass="16711">MARDVWVLHGPNLGLLGRREPRLYGKETLESIDRRLVKLGEALGLRVASFQTNHEGALIDRLTMAMDEVDGCLLNPAAFSHTSLALADTLRSMTIPVVEVHMTNLYARERERQESVTGSAATGVIMGFGPASYELGLHALAAMVGGARGQGKRR</sequence>
<keyword evidence="6 7" id="KW-0456">Lyase</keyword>
<evidence type="ECO:0000256" key="3">
    <source>
        <dbReference type="ARBA" id="ARBA00011037"/>
    </source>
</evidence>
<feature type="binding site" evidence="7 9">
    <location>
        <position position="81"/>
    </location>
    <ligand>
        <name>substrate</name>
    </ligand>
</feature>
<dbReference type="Gene3D" id="3.40.50.9100">
    <property type="entry name" value="Dehydroquinase, class II"/>
    <property type="match status" value="1"/>
</dbReference>
<dbReference type="HAMAP" id="MF_00169">
    <property type="entry name" value="AroQ"/>
    <property type="match status" value="1"/>
</dbReference>
<feature type="binding site" evidence="7 9">
    <location>
        <position position="75"/>
    </location>
    <ligand>
        <name>substrate</name>
    </ligand>
</feature>
<reference evidence="11 12" key="1">
    <citation type="journal article" date="2019" name="Nat. Microbiol.">
        <title>Mediterranean grassland soil C-N compound turnover is dependent on rainfall and depth, and is mediated by genomically divergent microorganisms.</title>
        <authorList>
            <person name="Diamond S."/>
            <person name="Andeer P.F."/>
            <person name="Li Z."/>
            <person name="Crits-Christoph A."/>
            <person name="Burstein D."/>
            <person name="Anantharaman K."/>
            <person name="Lane K.R."/>
            <person name="Thomas B.C."/>
            <person name="Pan C."/>
            <person name="Northen T.R."/>
            <person name="Banfield J.F."/>
        </authorList>
    </citation>
    <scope>NUCLEOTIDE SEQUENCE [LARGE SCALE GENOMIC DNA]</scope>
    <source>
        <strain evidence="11">WS_9</strain>
    </source>
</reference>
<dbReference type="InterPro" id="IPR018509">
    <property type="entry name" value="DHquinase_II_CS"/>
</dbReference>
<feature type="binding site" evidence="7 9">
    <location>
        <begin position="102"/>
        <end position="103"/>
    </location>
    <ligand>
        <name>substrate</name>
    </ligand>
</feature>
<accession>A0A538TMG3</accession>
<evidence type="ECO:0000256" key="6">
    <source>
        <dbReference type="ARBA" id="ARBA00023239"/>
    </source>
</evidence>
<dbReference type="Pfam" id="PF01220">
    <property type="entry name" value="DHquinase_II"/>
    <property type="match status" value="1"/>
</dbReference>
<dbReference type="UniPathway" id="UPA00053">
    <property type="reaction ID" value="UER00086"/>
</dbReference>
<dbReference type="NCBIfam" id="NF003805">
    <property type="entry name" value="PRK05395.1-2"/>
    <property type="match status" value="1"/>
</dbReference>
<dbReference type="PANTHER" id="PTHR21272">
    <property type="entry name" value="CATABOLIC 3-DEHYDROQUINASE"/>
    <property type="match status" value="1"/>
</dbReference>
<feature type="active site" description="Proton donor" evidence="7 8">
    <location>
        <position position="101"/>
    </location>
</feature>
<comment type="similarity">
    <text evidence="3 7">Belongs to the type-II 3-dehydroquinase family.</text>
</comment>
<proteinExistence type="inferred from homology"/>
<gene>
    <name evidence="7" type="primary">aroQ</name>
    <name evidence="11" type="ORF">E6K79_07180</name>
</gene>
<dbReference type="EC" id="4.2.1.10" evidence="5 7"/>
<dbReference type="Proteomes" id="UP000317691">
    <property type="component" value="Unassembled WGS sequence"/>
</dbReference>
<feature type="binding site" evidence="7 9">
    <location>
        <position position="112"/>
    </location>
    <ligand>
        <name>substrate</name>
    </ligand>
</feature>
<comment type="caution">
    <text evidence="11">The sequence shown here is derived from an EMBL/GenBank/DDBJ whole genome shotgun (WGS) entry which is preliminary data.</text>
</comment>
<comment type="pathway">
    <text evidence="2 7">Metabolic intermediate biosynthesis; chorismate biosynthesis; chorismate from D-erythrose 4-phosphate and phosphoenolpyruvate: step 3/7.</text>
</comment>